<dbReference type="InterPro" id="IPR036259">
    <property type="entry name" value="MFS_trans_sf"/>
</dbReference>
<sequence length="392" mass="41804">MKTYPLSLWTLVIGAFAIGMTEFVIMGLLPNVAGDLHVTTAAAGQLITGYALSVAIGGPIIVVATYKMARKNVLMLLMAIFSIGNFFAALSANYGLLMLSRVVTALAHGSFFGLGAIMAASLVPKNKQASAMALMFSGLTVANIVGVPFGTFIGQRLGWRASFFIISIIGIIAVLGLFFLVPKQKNKQKSTLLTELAVLKSGQLWVTLLISLFSFGSVFAFFTYITPVLQQITGFGDHAVDFTLIVFGIGVTIGNLIGGKLADWRLNESLIGLLIALEIFFLILFFVQSNGILMVLAVFLFGVLAFAQSPILQFRSMVLSEGAPLLSSTLNQSAMNIGNASGAFFGGLSVTYLPLHFLALTAPILSLIGLMLLLMQLNRIHAKESGQFLSNG</sequence>
<dbReference type="InterPro" id="IPR011701">
    <property type="entry name" value="MFS"/>
</dbReference>
<feature type="transmembrane region" description="Helical" evidence="7">
    <location>
        <begin position="41"/>
        <end position="66"/>
    </location>
</feature>
<evidence type="ECO:0000313" key="9">
    <source>
        <dbReference type="EMBL" id="MFC6387006.1"/>
    </source>
</evidence>
<evidence type="ECO:0000256" key="5">
    <source>
        <dbReference type="ARBA" id="ARBA00022989"/>
    </source>
</evidence>
<feature type="domain" description="Major facilitator superfamily (MFS) profile" evidence="8">
    <location>
        <begin position="7"/>
        <end position="381"/>
    </location>
</feature>
<reference evidence="10" key="1">
    <citation type="journal article" date="2019" name="Int. J. Syst. Evol. Microbiol.">
        <title>The Global Catalogue of Microorganisms (GCM) 10K type strain sequencing project: providing services to taxonomists for standard genome sequencing and annotation.</title>
        <authorList>
            <consortium name="The Broad Institute Genomics Platform"/>
            <consortium name="The Broad Institute Genome Sequencing Center for Infectious Disease"/>
            <person name="Wu L."/>
            <person name="Ma J."/>
        </authorList>
    </citation>
    <scope>NUCLEOTIDE SEQUENCE [LARGE SCALE GENOMIC DNA]</scope>
    <source>
        <strain evidence="10">CCUG 42001</strain>
    </source>
</reference>
<feature type="transmembrane region" description="Helical" evidence="7">
    <location>
        <begin position="270"/>
        <end position="287"/>
    </location>
</feature>
<evidence type="ECO:0000313" key="10">
    <source>
        <dbReference type="Proteomes" id="UP001596267"/>
    </source>
</evidence>
<dbReference type="Proteomes" id="UP001596267">
    <property type="component" value="Unassembled WGS sequence"/>
</dbReference>
<dbReference type="InterPro" id="IPR020846">
    <property type="entry name" value="MFS_dom"/>
</dbReference>
<dbReference type="PANTHER" id="PTHR43124">
    <property type="entry name" value="PURINE EFFLUX PUMP PBUE"/>
    <property type="match status" value="1"/>
</dbReference>
<comment type="caution">
    <text evidence="9">The sequence shown here is derived from an EMBL/GenBank/DDBJ whole genome shotgun (WGS) entry which is preliminary data.</text>
</comment>
<dbReference type="InterPro" id="IPR050189">
    <property type="entry name" value="MFS_Efflux_Transporters"/>
</dbReference>
<dbReference type="EMBL" id="JBHSTQ010000009">
    <property type="protein sequence ID" value="MFC6387006.1"/>
    <property type="molecule type" value="Genomic_DNA"/>
</dbReference>
<keyword evidence="5 7" id="KW-1133">Transmembrane helix</keyword>
<feature type="transmembrane region" description="Helical" evidence="7">
    <location>
        <begin position="7"/>
        <end position="29"/>
    </location>
</feature>
<feature type="transmembrane region" description="Helical" evidence="7">
    <location>
        <begin position="202"/>
        <end position="226"/>
    </location>
</feature>
<evidence type="ECO:0000256" key="2">
    <source>
        <dbReference type="ARBA" id="ARBA00022448"/>
    </source>
</evidence>
<dbReference type="SUPFAM" id="SSF103473">
    <property type="entry name" value="MFS general substrate transporter"/>
    <property type="match status" value="1"/>
</dbReference>
<dbReference type="PROSITE" id="PS50850">
    <property type="entry name" value="MFS"/>
    <property type="match status" value="1"/>
</dbReference>
<evidence type="ECO:0000256" key="7">
    <source>
        <dbReference type="SAM" id="Phobius"/>
    </source>
</evidence>
<dbReference type="PANTHER" id="PTHR43124:SF8">
    <property type="entry name" value="INNER MEMBRANE TRANSPORT PROTEIN YDHP"/>
    <property type="match status" value="1"/>
</dbReference>
<name>A0ABW1WF49_9BACL</name>
<feature type="transmembrane region" description="Helical" evidence="7">
    <location>
        <begin position="238"/>
        <end position="258"/>
    </location>
</feature>
<accession>A0ABW1WF49</accession>
<feature type="transmembrane region" description="Helical" evidence="7">
    <location>
        <begin position="73"/>
        <end position="96"/>
    </location>
</feature>
<feature type="transmembrane region" description="Helical" evidence="7">
    <location>
        <begin position="102"/>
        <end position="124"/>
    </location>
</feature>
<evidence type="ECO:0000259" key="8">
    <source>
        <dbReference type="PROSITE" id="PS50850"/>
    </source>
</evidence>
<feature type="transmembrane region" description="Helical" evidence="7">
    <location>
        <begin position="159"/>
        <end position="181"/>
    </location>
</feature>
<evidence type="ECO:0000256" key="4">
    <source>
        <dbReference type="ARBA" id="ARBA00022692"/>
    </source>
</evidence>
<evidence type="ECO:0000256" key="3">
    <source>
        <dbReference type="ARBA" id="ARBA00022475"/>
    </source>
</evidence>
<evidence type="ECO:0000256" key="6">
    <source>
        <dbReference type="ARBA" id="ARBA00023136"/>
    </source>
</evidence>
<feature type="transmembrane region" description="Helical" evidence="7">
    <location>
        <begin position="131"/>
        <end position="153"/>
    </location>
</feature>
<feature type="transmembrane region" description="Helical" evidence="7">
    <location>
        <begin position="357"/>
        <end position="375"/>
    </location>
</feature>
<proteinExistence type="predicted"/>
<organism evidence="9 10">
    <name type="scientific">Sporolactobacillus kofuensis</name>
    <dbReference type="NCBI Taxonomy" id="269672"/>
    <lineage>
        <taxon>Bacteria</taxon>
        <taxon>Bacillati</taxon>
        <taxon>Bacillota</taxon>
        <taxon>Bacilli</taxon>
        <taxon>Bacillales</taxon>
        <taxon>Sporolactobacillaceae</taxon>
        <taxon>Sporolactobacillus</taxon>
    </lineage>
</organism>
<keyword evidence="10" id="KW-1185">Reference proteome</keyword>
<keyword evidence="6 7" id="KW-0472">Membrane</keyword>
<dbReference type="Gene3D" id="1.20.1250.20">
    <property type="entry name" value="MFS general substrate transporter like domains"/>
    <property type="match status" value="1"/>
</dbReference>
<keyword evidence="3" id="KW-1003">Cell membrane</keyword>
<protein>
    <submittedName>
        <fullName evidence="9">MFS transporter</fullName>
    </submittedName>
</protein>
<evidence type="ECO:0000256" key="1">
    <source>
        <dbReference type="ARBA" id="ARBA00004651"/>
    </source>
</evidence>
<dbReference type="RefSeq" id="WP_253076581.1">
    <property type="nucleotide sequence ID" value="NZ_JAMXWN010000009.1"/>
</dbReference>
<dbReference type="Pfam" id="PF07690">
    <property type="entry name" value="MFS_1"/>
    <property type="match status" value="1"/>
</dbReference>
<keyword evidence="2" id="KW-0813">Transport</keyword>
<comment type="subcellular location">
    <subcellularLocation>
        <location evidence="1">Cell membrane</location>
        <topology evidence="1">Multi-pass membrane protein</topology>
    </subcellularLocation>
</comment>
<dbReference type="CDD" id="cd17324">
    <property type="entry name" value="MFS_NepI_like"/>
    <property type="match status" value="1"/>
</dbReference>
<gene>
    <name evidence="9" type="ORF">ACFP7A_10360</name>
</gene>
<keyword evidence="4 7" id="KW-0812">Transmembrane</keyword>